<dbReference type="EMBL" id="JBJKBG010000003">
    <property type="protein sequence ID" value="KAL3747861.1"/>
    <property type="molecule type" value="Genomic_DNA"/>
</dbReference>
<dbReference type="Proteomes" id="UP001634007">
    <property type="component" value="Unassembled WGS sequence"/>
</dbReference>
<feature type="region of interest" description="Disordered" evidence="1">
    <location>
        <begin position="77"/>
        <end position="107"/>
    </location>
</feature>
<keyword evidence="2" id="KW-0732">Signal</keyword>
<feature type="compositionally biased region" description="Low complexity" evidence="1">
    <location>
        <begin position="77"/>
        <end position="93"/>
    </location>
</feature>
<accession>A0ABD3LD93</accession>
<name>A0ABD3LD93_EUCGL</name>
<dbReference type="AlphaFoldDB" id="A0ABD3LD93"/>
<dbReference type="PANTHER" id="PTHR35121:SF4">
    <property type="entry name" value="SWIM-TYPE DOMAIN-CONTAINING PROTEIN"/>
    <property type="match status" value="1"/>
</dbReference>
<comment type="caution">
    <text evidence="3">The sequence shown here is derived from an EMBL/GenBank/DDBJ whole genome shotgun (WGS) entry which is preliminary data.</text>
</comment>
<evidence type="ECO:0000313" key="4">
    <source>
        <dbReference type="Proteomes" id="UP001634007"/>
    </source>
</evidence>
<evidence type="ECO:0000256" key="2">
    <source>
        <dbReference type="SAM" id="SignalP"/>
    </source>
</evidence>
<feature type="signal peptide" evidence="2">
    <location>
        <begin position="1"/>
        <end position="20"/>
    </location>
</feature>
<feature type="chain" id="PRO_5044800699" evidence="2">
    <location>
        <begin position="21"/>
        <end position="107"/>
    </location>
</feature>
<organism evidence="3 4">
    <name type="scientific">Eucalyptus globulus</name>
    <name type="common">Tasmanian blue gum</name>
    <dbReference type="NCBI Taxonomy" id="34317"/>
    <lineage>
        <taxon>Eukaryota</taxon>
        <taxon>Viridiplantae</taxon>
        <taxon>Streptophyta</taxon>
        <taxon>Embryophyta</taxon>
        <taxon>Tracheophyta</taxon>
        <taxon>Spermatophyta</taxon>
        <taxon>Magnoliopsida</taxon>
        <taxon>eudicotyledons</taxon>
        <taxon>Gunneridae</taxon>
        <taxon>Pentapetalae</taxon>
        <taxon>rosids</taxon>
        <taxon>malvids</taxon>
        <taxon>Myrtales</taxon>
        <taxon>Myrtaceae</taxon>
        <taxon>Myrtoideae</taxon>
        <taxon>Eucalypteae</taxon>
        <taxon>Eucalyptus</taxon>
    </lineage>
</organism>
<evidence type="ECO:0000313" key="3">
    <source>
        <dbReference type="EMBL" id="KAL3747861.1"/>
    </source>
</evidence>
<evidence type="ECO:0000256" key="1">
    <source>
        <dbReference type="SAM" id="MobiDB-lite"/>
    </source>
</evidence>
<reference evidence="3 4" key="1">
    <citation type="submission" date="2024-11" db="EMBL/GenBank/DDBJ databases">
        <title>Chromosome-level genome assembly of Eucalyptus globulus Labill. provides insights into its genome evolution.</title>
        <authorList>
            <person name="Li X."/>
        </authorList>
    </citation>
    <scope>NUCLEOTIDE SEQUENCE [LARGE SCALE GENOMIC DNA]</scope>
    <source>
        <strain evidence="3">CL2024</strain>
        <tissue evidence="3">Fresh tender leaves</tissue>
    </source>
</reference>
<protein>
    <submittedName>
        <fullName evidence="3">Uncharacterized protein</fullName>
    </submittedName>
</protein>
<gene>
    <name evidence="3" type="ORF">ACJRO7_016643</name>
</gene>
<proteinExistence type="predicted"/>
<sequence length="107" mass="11692">MATVAASMVLLRCVIHGSLSLNDVEVERRPYHRYCGCALHKVKDGSSCPETCPNNHKVYFPWKELSSDCLLSLSSSHTSARSSLLSVDSMSSLTRTEDTTGQASADR</sequence>
<keyword evidence="4" id="KW-1185">Reference proteome</keyword>
<dbReference type="PANTHER" id="PTHR35121">
    <property type="entry name" value="HOMEODOMAIN PROTEIN 8, PUTATIVE-RELATED"/>
    <property type="match status" value="1"/>
</dbReference>